<feature type="compositionally biased region" description="Polar residues" evidence="1">
    <location>
        <begin position="698"/>
        <end position="712"/>
    </location>
</feature>
<keyword evidence="4" id="KW-1185">Reference proteome</keyword>
<keyword evidence="2" id="KW-0812">Transmembrane</keyword>
<evidence type="ECO:0000313" key="4">
    <source>
        <dbReference type="Proteomes" id="UP000501346"/>
    </source>
</evidence>
<dbReference type="EMBL" id="CP048991">
    <property type="protein sequence ID" value="QID80418.1"/>
    <property type="molecule type" value="Genomic_DNA"/>
</dbReference>
<evidence type="ECO:0000256" key="1">
    <source>
        <dbReference type="SAM" id="MobiDB-lite"/>
    </source>
</evidence>
<feature type="region of interest" description="Disordered" evidence="1">
    <location>
        <begin position="271"/>
        <end position="290"/>
    </location>
</feature>
<keyword evidence="2" id="KW-1133">Transmembrane helix</keyword>
<dbReference type="Proteomes" id="UP000501346">
    <property type="component" value="Chromosome ScX-SeX"/>
</dbReference>
<protein>
    <submittedName>
        <fullName evidence="3">Irc8</fullName>
    </submittedName>
</protein>
<feature type="transmembrane region" description="Helical" evidence="2">
    <location>
        <begin position="12"/>
        <end position="37"/>
    </location>
</feature>
<accession>A0A6C1DTP7</accession>
<feature type="transmembrane region" description="Helical" evidence="2">
    <location>
        <begin position="77"/>
        <end position="97"/>
    </location>
</feature>
<feature type="region of interest" description="Disordered" evidence="1">
    <location>
        <begin position="751"/>
        <end position="783"/>
    </location>
</feature>
<feature type="region of interest" description="Disordered" evidence="1">
    <location>
        <begin position="698"/>
        <end position="728"/>
    </location>
</feature>
<evidence type="ECO:0000313" key="3">
    <source>
        <dbReference type="EMBL" id="QID80418.1"/>
    </source>
</evidence>
<name>A0A6C1DTP7_SACPS</name>
<feature type="transmembrane region" description="Helical" evidence="2">
    <location>
        <begin position="117"/>
        <end position="141"/>
    </location>
</feature>
<evidence type="ECO:0000256" key="2">
    <source>
        <dbReference type="SAM" id="Phobius"/>
    </source>
</evidence>
<gene>
    <name evidence="3" type="primary">IRC8_1</name>
    <name evidence="3" type="ORF">GRS66_002738</name>
</gene>
<feature type="transmembrane region" description="Helical" evidence="2">
    <location>
        <begin position="44"/>
        <end position="65"/>
    </location>
</feature>
<feature type="compositionally biased region" description="Low complexity" evidence="1">
    <location>
        <begin position="761"/>
        <end position="776"/>
    </location>
</feature>
<keyword evidence="2" id="KW-0472">Membrane</keyword>
<dbReference type="AlphaFoldDB" id="A0A6C1DTP7"/>
<reference evidence="3 4" key="1">
    <citation type="journal article" date="2019" name="BMC Genomics">
        <title>Chromosome level assembly and comparative genome analysis confirm lager-brewing yeasts originated from a single hybridization.</title>
        <authorList>
            <person name="Salazar A.N."/>
            <person name="Gorter de Vries A.R."/>
            <person name="van den Broek M."/>
            <person name="Brouwers N."/>
            <person name="de la Torre Cortes P."/>
            <person name="Kuijpers N.G.A."/>
            <person name="Daran J.G."/>
            <person name="Abeel T."/>
        </authorList>
    </citation>
    <scope>NUCLEOTIDE SEQUENCE [LARGE SCALE GENOMIC DNA]</scope>
    <source>
        <strain evidence="3 4">CBS 1483</strain>
    </source>
</reference>
<sequence>MCHNSVRSGNKAGFLGIKFGSALLSIATGAIAIALLCKFHDHEAVLIVIVCSTLLYGIPSLISFITETVFAPSKFHIGYFYNVLNFALPLITMGCTVDYFHNTLRSPISVQSESHRVYITTLDSLLIFTLFINGIQLGFFLKDGNANNFGSSSNNISTDQYDKEANAVENGRFVPLKNSSQTLTPDLELLHGSPKSMNGVAWLINELSTNSNTNANKTISSDENSNSSVIRHKLGPISTSKCPKKPSHSHFSKLKKYNSFFLGPKENRYKRNTQQATKVPTEKKSNHRSSQYVSRLSTISDISKSFLNFLALNEKNGNSTSTARTPSEGRVSIIINEGNNTLKYKTPHDSHTIDSPNLELEREAIGRINSALLPACLRVTDKMISPQQSTQNEDSYQATPLIPQVEVDDDFYVGDILMTNELQDIPQVPRISSDIEDDFEQQYTKHVDLPARVTLEMWEKDQEKILQKVTTNRDKSKLLPPFRFTSESDMDPSTSTELEVELHTQNNFSFPFKSAGLQIATSDQFNQQEFKTSDTISELDEYLHDASIQEEDASQLIESSLNQNNLSSTTIDNGPKDMSRFSTRHSPTKSIISMISGSGSVKHQHSHSTLSNFFTGHSRNNSQINQLLQGSSSNMMSNTSPHSSPTKSLRMRFGKKLSLSNISDTMSPYESSTTDPINYSFGHGHSKNQSIDFSYVRTLQSSHSPTKSTSGNSRRDSLNNDRTQSTVNERALRTASTLFYLQHNNATCTLNGEEPVLDTPQSIQSSSSGSEQESAGSGSGYPEVVFSEYDREKWNVLRNLKEIAPEKTIESGPVEELVSPSK</sequence>
<dbReference type="OrthoDB" id="4068368at2759"/>
<proteinExistence type="predicted"/>
<organism evidence="3 4">
    <name type="scientific">Saccharomyces pastorianus</name>
    <name type="common">Lager yeast</name>
    <name type="synonym">Saccharomyces cerevisiae x Saccharomyces eubayanus</name>
    <dbReference type="NCBI Taxonomy" id="27292"/>
    <lineage>
        <taxon>Eukaryota</taxon>
        <taxon>Fungi</taxon>
        <taxon>Dikarya</taxon>
        <taxon>Ascomycota</taxon>
        <taxon>Saccharomycotina</taxon>
        <taxon>Saccharomycetes</taxon>
        <taxon>Saccharomycetales</taxon>
        <taxon>Saccharomycetaceae</taxon>
        <taxon>Saccharomyces</taxon>
    </lineage>
</organism>